<organism evidence="1 2">
    <name type="scientific">Meloidogyne incognita</name>
    <name type="common">Southern root-knot nematode worm</name>
    <name type="synonym">Oxyuris incognita</name>
    <dbReference type="NCBI Taxonomy" id="6306"/>
    <lineage>
        <taxon>Eukaryota</taxon>
        <taxon>Metazoa</taxon>
        <taxon>Ecdysozoa</taxon>
        <taxon>Nematoda</taxon>
        <taxon>Chromadorea</taxon>
        <taxon>Rhabditida</taxon>
        <taxon>Tylenchina</taxon>
        <taxon>Tylenchomorpha</taxon>
        <taxon>Tylenchoidea</taxon>
        <taxon>Meloidogynidae</taxon>
        <taxon>Meloidogyninae</taxon>
        <taxon>Meloidogyne</taxon>
        <taxon>Meloidogyne incognita group</taxon>
    </lineage>
</organism>
<sequence>MRRPKKRFLFCSKSVIAPSVIINSTQYLHPFSGKEAALLAAKRIVGVKSDGQP</sequence>
<keyword evidence="1" id="KW-1185">Reference proteome</keyword>
<accession>A0A914LUU9</accession>
<dbReference type="WBParaSite" id="Minc3s00809g17621">
    <property type="protein sequence ID" value="Minc3s00809g17621"/>
    <property type="gene ID" value="Minc3s00809g17621"/>
</dbReference>
<dbReference type="Proteomes" id="UP000887563">
    <property type="component" value="Unplaced"/>
</dbReference>
<reference evidence="2" key="1">
    <citation type="submission" date="2022-11" db="UniProtKB">
        <authorList>
            <consortium name="WormBaseParasite"/>
        </authorList>
    </citation>
    <scope>IDENTIFICATION</scope>
</reference>
<evidence type="ECO:0000313" key="2">
    <source>
        <dbReference type="WBParaSite" id="Minc3s00809g17621"/>
    </source>
</evidence>
<dbReference type="AlphaFoldDB" id="A0A914LUU9"/>
<proteinExistence type="predicted"/>
<evidence type="ECO:0000313" key="1">
    <source>
        <dbReference type="Proteomes" id="UP000887563"/>
    </source>
</evidence>
<protein>
    <submittedName>
        <fullName evidence="2">Uncharacterized protein</fullName>
    </submittedName>
</protein>
<name>A0A914LUU9_MELIC</name>